<dbReference type="Gene3D" id="1.20.1250.20">
    <property type="entry name" value="MFS general substrate transporter like domains"/>
    <property type="match status" value="2"/>
</dbReference>
<gene>
    <name evidence="8" type="ORF">BCV72DRAFT_262787</name>
</gene>
<evidence type="ECO:0000313" key="8">
    <source>
        <dbReference type="EMBL" id="ORE06329.1"/>
    </source>
</evidence>
<organism evidence="8">
    <name type="scientific">Rhizopus microsporus var. microsporus</name>
    <dbReference type="NCBI Taxonomy" id="86635"/>
    <lineage>
        <taxon>Eukaryota</taxon>
        <taxon>Fungi</taxon>
        <taxon>Fungi incertae sedis</taxon>
        <taxon>Mucoromycota</taxon>
        <taxon>Mucoromycotina</taxon>
        <taxon>Mucoromycetes</taxon>
        <taxon>Mucorales</taxon>
        <taxon>Mucorineae</taxon>
        <taxon>Rhizopodaceae</taxon>
        <taxon>Rhizopus</taxon>
    </lineage>
</organism>
<keyword evidence="5 6" id="KW-0472">Membrane</keyword>
<keyword evidence="2" id="KW-0813">Transport</keyword>
<evidence type="ECO:0000256" key="4">
    <source>
        <dbReference type="ARBA" id="ARBA00022989"/>
    </source>
</evidence>
<evidence type="ECO:0000256" key="6">
    <source>
        <dbReference type="SAM" id="Phobius"/>
    </source>
</evidence>
<dbReference type="GO" id="GO:0016020">
    <property type="term" value="C:membrane"/>
    <property type="evidence" value="ECO:0007669"/>
    <property type="project" value="UniProtKB-SubCell"/>
</dbReference>
<protein>
    <submittedName>
        <fullName evidence="8">MFS general substrate transporter</fullName>
    </submittedName>
</protein>
<dbReference type="EMBL" id="KV921925">
    <property type="protein sequence ID" value="ORE06329.1"/>
    <property type="molecule type" value="Genomic_DNA"/>
</dbReference>
<dbReference type="SUPFAM" id="SSF103473">
    <property type="entry name" value="MFS general substrate transporter"/>
    <property type="match status" value="1"/>
</dbReference>
<reference evidence="8" key="1">
    <citation type="journal article" date="2016" name="Proc. Natl. Acad. Sci. U.S.A.">
        <title>Lipid metabolic changes in an early divergent fungus govern the establishment of a mutualistic symbiosis with endobacteria.</title>
        <authorList>
            <person name="Lastovetsky O.A."/>
            <person name="Gaspar M.L."/>
            <person name="Mondo S.J."/>
            <person name="LaButti K.M."/>
            <person name="Sandor L."/>
            <person name="Grigoriev I.V."/>
            <person name="Henry S.A."/>
            <person name="Pawlowska T.E."/>
        </authorList>
    </citation>
    <scope>NUCLEOTIDE SEQUENCE [LARGE SCALE GENOMIC DNA]</scope>
    <source>
        <strain evidence="8">ATCC 52814</strain>
    </source>
</reference>
<dbReference type="CDD" id="cd17327">
    <property type="entry name" value="MFS_FEN2_like"/>
    <property type="match status" value="1"/>
</dbReference>
<feature type="domain" description="Major facilitator superfamily (MFS) profile" evidence="7">
    <location>
        <begin position="53"/>
        <end position="476"/>
    </location>
</feature>
<feature type="transmembrane region" description="Helical" evidence="6">
    <location>
        <begin position="190"/>
        <end position="210"/>
    </location>
</feature>
<feature type="transmembrane region" description="Helical" evidence="6">
    <location>
        <begin position="83"/>
        <end position="104"/>
    </location>
</feature>
<dbReference type="PANTHER" id="PTHR43791">
    <property type="entry name" value="PERMEASE-RELATED"/>
    <property type="match status" value="1"/>
</dbReference>
<comment type="subcellular location">
    <subcellularLocation>
        <location evidence="1">Membrane</location>
        <topology evidence="1">Multi-pass membrane protein</topology>
    </subcellularLocation>
</comment>
<proteinExistence type="predicted"/>
<dbReference type="Pfam" id="PF07690">
    <property type="entry name" value="MFS_1"/>
    <property type="match status" value="1"/>
</dbReference>
<dbReference type="Proteomes" id="UP000242414">
    <property type="component" value="Unassembled WGS sequence"/>
</dbReference>
<dbReference type="InterPro" id="IPR011701">
    <property type="entry name" value="MFS"/>
</dbReference>
<dbReference type="InterPro" id="IPR036259">
    <property type="entry name" value="MFS_trans_sf"/>
</dbReference>
<evidence type="ECO:0000256" key="5">
    <source>
        <dbReference type="ARBA" id="ARBA00023136"/>
    </source>
</evidence>
<dbReference type="OrthoDB" id="2985014at2759"/>
<feature type="transmembrane region" description="Helical" evidence="6">
    <location>
        <begin position="359"/>
        <end position="376"/>
    </location>
</feature>
<name>A0A1X0R2T0_RHIZD</name>
<dbReference type="VEuPathDB" id="FungiDB:BCV72DRAFT_262787"/>
<dbReference type="PANTHER" id="PTHR43791:SF19">
    <property type="entry name" value="TRANSPORTER, PUTATIVE (AFU_ORTHOLOGUE AFUA_1G01812)-RELATED"/>
    <property type="match status" value="1"/>
</dbReference>
<sequence>MSNIEKTDSAKKADFIEYKGPEEEYSVGSDSKEFIPPSPEEVKAVLWKLDLRIIPFLGLLYLCSFLDRVNIGNAKLAGITKDLNITPSDFNIALSIFFIGYILFEVPSNLILKFIGPSKWIPIVMISWGTVRKNANPLLSQMAAMAACTNTAGLLAARFFLGITEAGLFPGVIFYLSLWYTRAEQATRVAIFFACSTVAGAFGGVLAYGIMQMDGIRGLHGWQWIFIIEALPTLILAFISYFFLPDFPENSKFINEREREIIIHRLKEDAGPSTETHFSWKQFWAVFTDYKVYMHCIIYICCATPLYSLSLFLPSIIQGMGFTDLRAQAMSAPPYAIACAVTVVVAMDADKRRERGLHLAVPAAVGALGYALLVGLRNHGPVAMYIAACIATTGVFANVPAMLSWFTNNIGGHTKRGVACAFIISVGNIGGAIGGQIYRANDAPLYARANSAALGLMCGAVFFSLLFKWLLMRENARRDRLTPEEFEKEAAGEELCDLHPGFRYLS</sequence>
<evidence type="ECO:0000256" key="2">
    <source>
        <dbReference type="ARBA" id="ARBA00022448"/>
    </source>
</evidence>
<evidence type="ECO:0000256" key="1">
    <source>
        <dbReference type="ARBA" id="ARBA00004141"/>
    </source>
</evidence>
<dbReference type="GO" id="GO:0022857">
    <property type="term" value="F:transmembrane transporter activity"/>
    <property type="evidence" value="ECO:0007669"/>
    <property type="project" value="InterPro"/>
</dbReference>
<dbReference type="FunFam" id="1.20.1250.20:FF:000013">
    <property type="entry name" value="MFS general substrate transporter"/>
    <property type="match status" value="1"/>
</dbReference>
<evidence type="ECO:0000256" key="3">
    <source>
        <dbReference type="ARBA" id="ARBA00022692"/>
    </source>
</evidence>
<feature type="transmembrane region" description="Helical" evidence="6">
    <location>
        <begin position="329"/>
        <end position="347"/>
    </location>
</feature>
<accession>A0A1X0R2T0</accession>
<dbReference type="PROSITE" id="PS50850">
    <property type="entry name" value="MFS"/>
    <property type="match status" value="1"/>
</dbReference>
<feature type="transmembrane region" description="Helical" evidence="6">
    <location>
        <begin position="222"/>
        <end position="244"/>
    </location>
</feature>
<feature type="transmembrane region" description="Helical" evidence="6">
    <location>
        <begin position="382"/>
        <end position="406"/>
    </location>
</feature>
<dbReference type="AlphaFoldDB" id="A0A1X0R2T0"/>
<evidence type="ECO:0000259" key="7">
    <source>
        <dbReference type="PROSITE" id="PS50850"/>
    </source>
</evidence>
<feature type="transmembrane region" description="Helical" evidence="6">
    <location>
        <begin position="450"/>
        <end position="471"/>
    </location>
</feature>
<dbReference type="InterPro" id="IPR020846">
    <property type="entry name" value="MFS_dom"/>
</dbReference>
<keyword evidence="4 6" id="KW-1133">Transmembrane helix</keyword>
<keyword evidence="3 6" id="KW-0812">Transmembrane</keyword>
<dbReference type="FunFam" id="1.20.1250.20:FF:000034">
    <property type="entry name" value="MFS general substrate transporter"/>
    <property type="match status" value="1"/>
</dbReference>
<feature type="transmembrane region" description="Helical" evidence="6">
    <location>
        <begin position="296"/>
        <end position="317"/>
    </location>
</feature>
<feature type="transmembrane region" description="Helical" evidence="6">
    <location>
        <begin position="418"/>
        <end position="438"/>
    </location>
</feature>